<keyword evidence="1" id="KW-0175">Coiled coil</keyword>
<feature type="domain" description="YMGG-like Gly-zipper" evidence="2">
    <location>
        <begin position="9"/>
        <end position="50"/>
    </location>
</feature>
<dbReference type="Proteomes" id="UP000425960">
    <property type="component" value="Chromosome"/>
</dbReference>
<dbReference type="EMBL" id="AP021876">
    <property type="protein sequence ID" value="BBO81627.1"/>
    <property type="molecule type" value="Genomic_DNA"/>
</dbReference>
<dbReference type="Gene3D" id="1.10.287.1490">
    <property type="match status" value="1"/>
</dbReference>
<evidence type="ECO:0000256" key="1">
    <source>
        <dbReference type="SAM" id="Coils"/>
    </source>
</evidence>
<dbReference type="KEGG" id="dov:DSCO28_21930"/>
<dbReference type="Pfam" id="PF13441">
    <property type="entry name" value="Gly-zipper_YMGG"/>
    <property type="match status" value="1"/>
</dbReference>
<protein>
    <recommendedName>
        <fullName evidence="2">YMGG-like Gly-zipper domain-containing protein</fullName>
    </recommendedName>
</protein>
<organism evidence="3 4">
    <name type="scientific">Desulfosarcina ovata subsp. sediminis</name>
    <dbReference type="NCBI Taxonomy" id="885957"/>
    <lineage>
        <taxon>Bacteria</taxon>
        <taxon>Pseudomonadati</taxon>
        <taxon>Thermodesulfobacteriota</taxon>
        <taxon>Desulfobacteria</taxon>
        <taxon>Desulfobacterales</taxon>
        <taxon>Desulfosarcinaceae</taxon>
        <taxon>Desulfosarcina</taxon>
    </lineage>
</organism>
<evidence type="ECO:0000259" key="2">
    <source>
        <dbReference type="Pfam" id="PF13441"/>
    </source>
</evidence>
<dbReference type="AlphaFoldDB" id="A0A5K7ZN20"/>
<accession>A0A5K7ZN20</accession>
<gene>
    <name evidence="3" type="ORF">DSCO28_21930</name>
</gene>
<reference evidence="3 4" key="1">
    <citation type="submission" date="2019-11" db="EMBL/GenBank/DDBJ databases">
        <title>Comparative genomics of hydrocarbon-degrading Desulfosarcina strains.</title>
        <authorList>
            <person name="Watanabe M."/>
            <person name="Kojima H."/>
            <person name="Fukui M."/>
        </authorList>
    </citation>
    <scope>NUCLEOTIDE SEQUENCE [LARGE SCALE GENOMIC DNA]</scope>
    <source>
        <strain evidence="3 4">28bB2T</strain>
    </source>
</reference>
<dbReference type="InterPro" id="IPR027367">
    <property type="entry name" value="Gly-zipper_YMGG"/>
</dbReference>
<feature type="coiled-coil region" evidence="1">
    <location>
        <begin position="150"/>
        <end position="177"/>
    </location>
</feature>
<proteinExistence type="predicted"/>
<sequence>MTTNTQKATLEGTVIGAAGGALLGQIFGKDTESTLIGAAAGAAVGGLLAYNLASDLDSEKKVLEGREKDLDARIQYATAVNEKTQQYNAELNAKIETIQADVDAGKVKKTDLDKLNTKIKADQKRLNSELSALKDYRDGLSNGHHPQQKIEALDSQISSLQAQLDSLQNNVQKMASLSRRVKA</sequence>
<evidence type="ECO:0000313" key="3">
    <source>
        <dbReference type="EMBL" id="BBO81627.1"/>
    </source>
</evidence>
<evidence type="ECO:0000313" key="4">
    <source>
        <dbReference type="Proteomes" id="UP000425960"/>
    </source>
</evidence>
<name>A0A5K7ZN20_9BACT</name>